<reference evidence="2" key="1">
    <citation type="journal article" date="2018" name="Front. Microbiol.">
        <title>Genome-Based Analysis Reveals the Taxonomy and Diversity of the Family Idiomarinaceae.</title>
        <authorList>
            <person name="Liu Y."/>
            <person name="Lai Q."/>
            <person name="Shao Z."/>
        </authorList>
    </citation>
    <scope>NUCLEOTIDE SEQUENCE [LARGE SCALE GENOMIC DNA]</scope>
    <source>
        <strain evidence="2">SN-14</strain>
    </source>
</reference>
<dbReference type="EMBL" id="PIPS01000001">
    <property type="protein sequence ID" value="RUO45148.1"/>
    <property type="molecule type" value="Genomic_DNA"/>
</dbReference>
<dbReference type="Gene3D" id="3.40.50.2000">
    <property type="entry name" value="Glycogen Phosphorylase B"/>
    <property type="match status" value="1"/>
</dbReference>
<sequence length="355" mass="40505">MTQPQRSIAFIAGNKNPQKFASDPAFIYRCENPAAAAKEQGHNAHCLHINDCYTKLPEVDIAVFHRPCTRTWLQRWQFRQLIRRLRAQGTLLIADFDDRVFASDFAKDSPGVRNNYVSLKQTQKNFAQHQRVLNLFDTYTVSTTPLQQTLQPLVDGPVHWLPNAPHKSWYRHQPTATADNTFIIKYLPGTRSHDKDFALVADAVGQFLSKHKDAQLHITGVLDPSQLPHSLAAQKDQIIWQQKQPYDLYWQCVNAGHVHLAPLEDTPFNRCKSALKAIEAGFFNRPTIASPIPDMQRLASAGVSYAQTPTEWFEQLERHKQQPTCQYQALREAVLACYSAEQHAQAIVQLYEQQP</sequence>
<organism evidence="1 2">
    <name type="scientific">Idiomarina aquatica</name>
    <dbReference type="NCBI Taxonomy" id="1327752"/>
    <lineage>
        <taxon>Bacteria</taxon>
        <taxon>Pseudomonadati</taxon>
        <taxon>Pseudomonadota</taxon>
        <taxon>Gammaproteobacteria</taxon>
        <taxon>Alteromonadales</taxon>
        <taxon>Idiomarinaceae</taxon>
        <taxon>Idiomarina</taxon>
    </lineage>
</organism>
<gene>
    <name evidence="1" type="ORF">CWE23_03770</name>
</gene>
<protein>
    <submittedName>
        <fullName evidence="1">Uncharacterized protein</fullName>
    </submittedName>
</protein>
<dbReference type="RefSeq" id="WP_126819528.1">
    <property type="nucleotide sequence ID" value="NZ_PIPS01000001.1"/>
</dbReference>
<proteinExistence type="predicted"/>
<dbReference type="Proteomes" id="UP000286680">
    <property type="component" value="Unassembled WGS sequence"/>
</dbReference>
<evidence type="ECO:0000313" key="1">
    <source>
        <dbReference type="EMBL" id="RUO45148.1"/>
    </source>
</evidence>
<dbReference type="AlphaFoldDB" id="A0AA94EHD9"/>
<accession>A0AA94EHD9</accession>
<evidence type="ECO:0000313" key="2">
    <source>
        <dbReference type="Proteomes" id="UP000286680"/>
    </source>
</evidence>
<name>A0AA94EHD9_9GAMM</name>
<dbReference type="SUPFAM" id="SSF53756">
    <property type="entry name" value="UDP-Glycosyltransferase/glycogen phosphorylase"/>
    <property type="match status" value="1"/>
</dbReference>
<keyword evidence="2" id="KW-1185">Reference proteome</keyword>
<comment type="caution">
    <text evidence="1">The sequence shown here is derived from an EMBL/GenBank/DDBJ whole genome shotgun (WGS) entry which is preliminary data.</text>
</comment>